<protein>
    <recommendedName>
        <fullName evidence="12">Polygalacturonase</fullName>
    </recommendedName>
</protein>
<dbReference type="InterPro" id="IPR011050">
    <property type="entry name" value="Pectin_lyase_fold/virulence"/>
</dbReference>
<feature type="active site" evidence="7">
    <location>
        <position position="315"/>
    </location>
</feature>
<feature type="region of interest" description="Disordered" evidence="9">
    <location>
        <begin position="516"/>
        <end position="545"/>
    </location>
</feature>
<sequence>MPGSEEWGAEKSLDALFMARTMEGVAWPGITWDRCDTIAKTNKRYDAAAKREAFGRSAEAAEAFDRLESDVARGHASIVSVLAFGAVGNASIKHDDGPALAAAVEAGSRLAAEASSSSRVVVLVPGPANRTYLVRRVTLRPRGIELRIEGTILVPSMAHFLARPMPEIDARASPELRRMQFACFEISDARNVVVTGGGGLDGRGQAWWVARKADPTVRAPVLMLIRDSINVSVTHLRLQKAPFYHLVVLRSRRVGLARLGITSPWFSVNTDGIDVLESHYVYVRDCWISTGDDNVAVKEGTTHLVVRGGTFHHGHGLSIGSLGENGTTSAPVEHVHLVDVTFVRTHHAARVKTWQGGRGRVSNVSFHNLTCAAVALPIVIDQFYCPQTQHPEPCANSTAAVTIEDVAVTSLRGWHTTGLAAMLHCSDAQPCRVDLSDIDLQPAPGCWNYSRCWNVEATKLPFRDNHHVLCARGNEMHGYRFDVHDQTSKPKYCYLSSHYGHKRFCTPAAAAAAAAATNPPDAEPSKAKASGGGLDAPAASPTDQLRRWTSPATWSVGATMLRLPECRVEVFYPTNELVGPEEGRYMGVETARGIAELVGLDRVGLDLVATVAS</sequence>
<evidence type="ECO:0000313" key="10">
    <source>
        <dbReference type="EMBL" id="KAJ8609646.1"/>
    </source>
</evidence>
<comment type="caution">
    <text evidence="10">The sequence shown here is derived from an EMBL/GenBank/DDBJ whole genome shotgun (WGS) entry which is preliminary data.</text>
</comment>
<comment type="similarity">
    <text evidence="2 8">Belongs to the glycosyl hydrolase 28 family.</text>
</comment>
<dbReference type="GO" id="GO:0005975">
    <property type="term" value="P:carbohydrate metabolic process"/>
    <property type="evidence" value="ECO:0007669"/>
    <property type="project" value="InterPro"/>
</dbReference>
<dbReference type="InterPro" id="IPR000743">
    <property type="entry name" value="Glyco_hydro_28"/>
</dbReference>
<evidence type="ECO:0000256" key="9">
    <source>
        <dbReference type="SAM" id="MobiDB-lite"/>
    </source>
</evidence>
<evidence type="ECO:0000256" key="2">
    <source>
        <dbReference type="ARBA" id="ARBA00008834"/>
    </source>
</evidence>
<dbReference type="EMBL" id="JAQMWT010000136">
    <property type="protein sequence ID" value="KAJ8609646.1"/>
    <property type="molecule type" value="Genomic_DNA"/>
</dbReference>
<evidence type="ECO:0000256" key="3">
    <source>
        <dbReference type="ARBA" id="ARBA00022512"/>
    </source>
</evidence>
<name>A0AAD7UL37_9STRA</name>
<gene>
    <name evidence="10" type="ORF">CTAYLR_006295</name>
</gene>
<dbReference type="PANTHER" id="PTHR31375">
    <property type="match status" value="1"/>
</dbReference>
<dbReference type="GO" id="GO:0004650">
    <property type="term" value="F:polygalacturonase activity"/>
    <property type="evidence" value="ECO:0007669"/>
    <property type="project" value="InterPro"/>
</dbReference>
<dbReference type="PROSITE" id="PS00502">
    <property type="entry name" value="POLYGALACTURONASE"/>
    <property type="match status" value="1"/>
</dbReference>
<dbReference type="InterPro" id="IPR012334">
    <property type="entry name" value="Pectin_lyas_fold"/>
</dbReference>
<organism evidence="10 11">
    <name type="scientific">Chrysophaeum taylorii</name>
    <dbReference type="NCBI Taxonomy" id="2483200"/>
    <lineage>
        <taxon>Eukaryota</taxon>
        <taxon>Sar</taxon>
        <taxon>Stramenopiles</taxon>
        <taxon>Ochrophyta</taxon>
        <taxon>Pelagophyceae</taxon>
        <taxon>Pelagomonadales</taxon>
        <taxon>Pelagomonadaceae</taxon>
        <taxon>Chrysophaeum</taxon>
    </lineage>
</organism>
<keyword evidence="6 8" id="KW-0326">Glycosidase</keyword>
<keyword evidence="5 8" id="KW-0378">Hydrolase</keyword>
<dbReference type="Proteomes" id="UP001230188">
    <property type="component" value="Unassembled WGS sequence"/>
</dbReference>
<comment type="subcellular location">
    <subcellularLocation>
        <location evidence="1">Secreted</location>
        <location evidence="1">Cell wall</location>
    </subcellularLocation>
</comment>
<keyword evidence="4" id="KW-0964">Secreted</keyword>
<dbReference type="AlphaFoldDB" id="A0AAD7UL37"/>
<dbReference type="Pfam" id="PF00295">
    <property type="entry name" value="Glyco_hydro_28"/>
    <property type="match status" value="1"/>
</dbReference>
<evidence type="ECO:0000313" key="11">
    <source>
        <dbReference type="Proteomes" id="UP001230188"/>
    </source>
</evidence>
<dbReference type="SUPFAM" id="SSF51126">
    <property type="entry name" value="Pectin lyase-like"/>
    <property type="match status" value="1"/>
</dbReference>
<reference evidence="10" key="1">
    <citation type="submission" date="2023-01" db="EMBL/GenBank/DDBJ databases">
        <title>Metagenome sequencing of chrysophaentin producing Chrysophaeum taylorii.</title>
        <authorList>
            <person name="Davison J."/>
            <person name="Bewley C."/>
        </authorList>
    </citation>
    <scope>NUCLEOTIDE SEQUENCE</scope>
    <source>
        <strain evidence="10">NIES-1699</strain>
    </source>
</reference>
<accession>A0AAD7UL37</accession>
<dbReference type="Gene3D" id="2.160.20.10">
    <property type="entry name" value="Single-stranded right-handed beta-helix, Pectin lyase-like"/>
    <property type="match status" value="1"/>
</dbReference>
<evidence type="ECO:0000256" key="8">
    <source>
        <dbReference type="RuleBase" id="RU361169"/>
    </source>
</evidence>
<evidence type="ECO:0008006" key="12">
    <source>
        <dbReference type="Google" id="ProtNLM"/>
    </source>
</evidence>
<proteinExistence type="inferred from homology"/>
<evidence type="ECO:0000256" key="1">
    <source>
        <dbReference type="ARBA" id="ARBA00004191"/>
    </source>
</evidence>
<evidence type="ECO:0000256" key="7">
    <source>
        <dbReference type="PROSITE-ProRule" id="PRU10052"/>
    </source>
</evidence>
<keyword evidence="11" id="KW-1185">Reference proteome</keyword>
<keyword evidence="3" id="KW-0134">Cell wall</keyword>
<evidence type="ECO:0000256" key="6">
    <source>
        <dbReference type="ARBA" id="ARBA00023295"/>
    </source>
</evidence>
<evidence type="ECO:0000256" key="5">
    <source>
        <dbReference type="ARBA" id="ARBA00022801"/>
    </source>
</evidence>
<evidence type="ECO:0000256" key="4">
    <source>
        <dbReference type="ARBA" id="ARBA00022525"/>
    </source>
</evidence>